<dbReference type="EMBL" id="DF975653">
    <property type="protein sequence ID" value="GAU51827.1"/>
    <property type="molecule type" value="Genomic_DNA"/>
</dbReference>
<evidence type="ECO:0000313" key="1">
    <source>
        <dbReference type="EMBL" id="GAU51827.1"/>
    </source>
</evidence>
<protein>
    <submittedName>
        <fullName evidence="1">Uncharacterized protein</fullName>
    </submittedName>
</protein>
<dbReference type="Proteomes" id="UP000242715">
    <property type="component" value="Unassembled WGS sequence"/>
</dbReference>
<sequence>MNSKKLPRKPKHERRDALKHFNYDPVSPVSSFGSSCCSSAYSCSSVYTDLYEGELVISITPRCWQKEVNEEVKSVDEDGLSEKCEDRDSFRVTYEVAKTIVVGSGCGGGISGGFINGICPPMIKLPPKKLVLYRIKIPFT</sequence>
<accession>A0A2Z6PWH8</accession>
<keyword evidence="2" id="KW-1185">Reference proteome</keyword>
<gene>
    <name evidence="1" type="ORF">TSUD_416130</name>
</gene>
<proteinExistence type="predicted"/>
<reference evidence="2" key="1">
    <citation type="journal article" date="2017" name="Front. Plant Sci.">
        <title>Climate Clever Clovers: New Paradigm to Reduce the Environmental Footprint of Ruminants by Breeding Low Methanogenic Forages Utilizing Haplotype Variation.</title>
        <authorList>
            <person name="Kaur P."/>
            <person name="Appels R."/>
            <person name="Bayer P.E."/>
            <person name="Keeble-Gagnere G."/>
            <person name="Wang J."/>
            <person name="Hirakawa H."/>
            <person name="Shirasawa K."/>
            <person name="Vercoe P."/>
            <person name="Stefanova K."/>
            <person name="Durmic Z."/>
            <person name="Nichols P."/>
            <person name="Revell C."/>
            <person name="Isobe S.N."/>
            <person name="Edwards D."/>
            <person name="Erskine W."/>
        </authorList>
    </citation>
    <scope>NUCLEOTIDE SEQUENCE [LARGE SCALE GENOMIC DNA]</scope>
    <source>
        <strain evidence="2">cv. Daliak</strain>
    </source>
</reference>
<organism evidence="1 2">
    <name type="scientific">Trifolium subterraneum</name>
    <name type="common">Subterranean clover</name>
    <dbReference type="NCBI Taxonomy" id="3900"/>
    <lineage>
        <taxon>Eukaryota</taxon>
        <taxon>Viridiplantae</taxon>
        <taxon>Streptophyta</taxon>
        <taxon>Embryophyta</taxon>
        <taxon>Tracheophyta</taxon>
        <taxon>Spermatophyta</taxon>
        <taxon>Magnoliopsida</taxon>
        <taxon>eudicotyledons</taxon>
        <taxon>Gunneridae</taxon>
        <taxon>Pentapetalae</taxon>
        <taxon>rosids</taxon>
        <taxon>fabids</taxon>
        <taxon>Fabales</taxon>
        <taxon>Fabaceae</taxon>
        <taxon>Papilionoideae</taxon>
        <taxon>50 kb inversion clade</taxon>
        <taxon>NPAAA clade</taxon>
        <taxon>Hologalegina</taxon>
        <taxon>IRL clade</taxon>
        <taxon>Trifolieae</taxon>
        <taxon>Trifolium</taxon>
    </lineage>
</organism>
<name>A0A2Z6PWH8_TRISU</name>
<evidence type="ECO:0000313" key="2">
    <source>
        <dbReference type="Proteomes" id="UP000242715"/>
    </source>
</evidence>
<dbReference type="AlphaFoldDB" id="A0A2Z6PWH8"/>